<dbReference type="InterPro" id="IPR011047">
    <property type="entry name" value="Quinoprotein_ADH-like_sf"/>
</dbReference>
<sequence>MWRRYPQWLEAGEPDGDPLGAPMLWPDGRHIAANGLGRIFLWSLATGECTRVLKTGAIFRDGEPSFRLAGEAALGRVLEAHKIRGLAIWDSKDWRRVQTFEGHGEEVQAAAFVKEDRVVSISGDSSARLWDAWTGEPLNTLETGPLYALAHAPARGLVAVGGSNGAVHLLEGLTLNVRALFHLRVATARHEPLGAERKKQIGIVWNRPSNTLRALAWHPDGEHLLCGSWDFVARMFHSRTGRVVRQWQGHAHWVNSVAVEPARGLLCTGSSDGTVRVWSLDSTECLAVHDVGHANLGGLLVHDRTLYVTCQRELLSVPLDY</sequence>
<dbReference type="PANTHER" id="PTHR22847">
    <property type="entry name" value="WD40 REPEAT PROTEIN"/>
    <property type="match status" value="1"/>
</dbReference>
<dbReference type="InterPro" id="IPR001680">
    <property type="entry name" value="WD40_rpt"/>
</dbReference>
<protein>
    <submittedName>
        <fullName evidence="4">Transcriptional regulator</fullName>
    </submittedName>
</protein>
<dbReference type="EMBL" id="JAQNDM010000002">
    <property type="protein sequence ID" value="MDC0714193.1"/>
    <property type="molecule type" value="Genomic_DNA"/>
</dbReference>
<accession>A0ABT5DM33</accession>
<dbReference type="SUPFAM" id="SSF50998">
    <property type="entry name" value="Quinoprotein alcohol dehydrogenase-like"/>
    <property type="match status" value="1"/>
</dbReference>
<dbReference type="Gene3D" id="2.130.10.10">
    <property type="entry name" value="YVTN repeat-like/Quinoprotein amine dehydrogenase"/>
    <property type="match status" value="2"/>
</dbReference>
<evidence type="ECO:0000313" key="5">
    <source>
        <dbReference type="Proteomes" id="UP001221838"/>
    </source>
</evidence>
<keyword evidence="5" id="KW-1185">Reference proteome</keyword>
<evidence type="ECO:0000256" key="3">
    <source>
        <dbReference type="PROSITE-ProRule" id="PRU00221"/>
    </source>
</evidence>
<gene>
    <name evidence="4" type="ORF">POL68_37360</name>
</gene>
<dbReference type="InterPro" id="IPR015943">
    <property type="entry name" value="WD40/YVTN_repeat-like_dom_sf"/>
</dbReference>
<keyword evidence="2" id="KW-0677">Repeat</keyword>
<evidence type="ECO:0000256" key="2">
    <source>
        <dbReference type="ARBA" id="ARBA00022737"/>
    </source>
</evidence>
<dbReference type="PROSITE" id="PS50082">
    <property type="entry name" value="WD_REPEATS_2"/>
    <property type="match status" value="2"/>
</dbReference>
<dbReference type="SMART" id="SM00320">
    <property type="entry name" value="WD40"/>
    <property type="match status" value="4"/>
</dbReference>
<name>A0ABT5DM33_9BACT</name>
<feature type="repeat" description="WD" evidence="3">
    <location>
        <begin position="100"/>
        <end position="140"/>
    </location>
</feature>
<proteinExistence type="predicted"/>
<feature type="repeat" description="WD" evidence="3">
    <location>
        <begin position="247"/>
        <end position="288"/>
    </location>
</feature>
<dbReference type="PANTHER" id="PTHR22847:SF637">
    <property type="entry name" value="WD REPEAT DOMAIN 5B"/>
    <property type="match status" value="1"/>
</dbReference>
<reference evidence="4 5" key="1">
    <citation type="submission" date="2022-11" db="EMBL/GenBank/DDBJ databases">
        <title>Minimal conservation of predation-associated metabolite biosynthetic gene clusters underscores biosynthetic potential of Myxococcota including descriptions for ten novel species: Archangium lansinium sp. nov., Myxococcus landrumus sp. nov., Nannocystis bai.</title>
        <authorList>
            <person name="Ahearne A."/>
            <person name="Stevens C."/>
            <person name="Dowd S."/>
        </authorList>
    </citation>
    <scope>NUCLEOTIDE SEQUENCE [LARGE SCALE GENOMIC DNA]</scope>
    <source>
        <strain evidence="4 5">NCWAL01</strain>
    </source>
</reference>
<dbReference type="Proteomes" id="UP001221838">
    <property type="component" value="Unassembled WGS sequence"/>
</dbReference>
<evidence type="ECO:0000256" key="1">
    <source>
        <dbReference type="ARBA" id="ARBA00022574"/>
    </source>
</evidence>
<organism evidence="4 5">
    <name type="scientific">Stigmatella ashevillensis</name>
    <dbReference type="NCBI Taxonomy" id="2995309"/>
    <lineage>
        <taxon>Bacteria</taxon>
        <taxon>Pseudomonadati</taxon>
        <taxon>Myxococcota</taxon>
        <taxon>Myxococcia</taxon>
        <taxon>Myxococcales</taxon>
        <taxon>Cystobacterineae</taxon>
        <taxon>Archangiaceae</taxon>
        <taxon>Stigmatella</taxon>
    </lineage>
</organism>
<dbReference type="PROSITE" id="PS50294">
    <property type="entry name" value="WD_REPEATS_REGION"/>
    <property type="match status" value="1"/>
</dbReference>
<keyword evidence="1 3" id="KW-0853">WD repeat</keyword>
<evidence type="ECO:0000313" key="4">
    <source>
        <dbReference type="EMBL" id="MDC0714193.1"/>
    </source>
</evidence>
<dbReference type="Pfam" id="PF00400">
    <property type="entry name" value="WD40"/>
    <property type="match status" value="3"/>
</dbReference>
<dbReference type="RefSeq" id="WP_272144762.1">
    <property type="nucleotide sequence ID" value="NZ_JAQNDM010000002.1"/>
</dbReference>
<comment type="caution">
    <text evidence="4">The sequence shown here is derived from an EMBL/GenBank/DDBJ whole genome shotgun (WGS) entry which is preliminary data.</text>
</comment>